<dbReference type="PANTHER" id="PTHR21600">
    <property type="entry name" value="MITOCHONDRIAL RNA PSEUDOURIDINE SYNTHASE"/>
    <property type="match status" value="1"/>
</dbReference>
<evidence type="ECO:0000259" key="2">
    <source>
        <dbReference type="Pfam" id="PF00849"/>
    </source>
</evidence>
<keyword evidence="3" id="KW-0413">Isomerase</keyword>
<dbReference type="PANTHER" id="PTHR21600:SF89">
    <property type="entry name" value="RIBOSOMAL LARGE SUBUNIT PSEUDOURIDINE SYNTHASE A"/>
    <property type="match status" value="1"/>
</dbReference>
<proteinExistence type="predicted"/>
<gene>
    <name evidence="3" type="primary">rluA</name>
    <name evidence="3" type="ORF">NCTC13043_00159</name>
</gene>
<accession>A0A379EY41</accession>
<sequence>MDDKCFHRLPTGNEKVAMGKAKVFPNPFYYEPSPLARLAVALLQQSLPELKEGKMFGVLIVEYGGKLGYLQAYSGQLEGISDDSFVPLVFDYLQPNGYFKIQEAEITALNHEIEVLKQSDDYEKAIKKIANLKVEAQQVVAEAQQKMVIAKRLRDERRKEKAIVSEDEQREMIRESQYMKAELHRTKKRYAALLQAAEAEVEAYNRKIAELKSTRKRKSDQLQRWLFSQFTFLNAQGERSDLLSIFRNYYLLHSPKSVLATHYAAMGEQITLFPPSGTGECCEPKLLQYAFVHGMRPVEMAMFWWGEPPKTEIRQHGQFYPACNGKCKPLLTWMLKGMNVAANALEAESKQSIDIVYEDRDLAVIVKPSGMLTVPGRSKKQSVETILRQRWNDNDTPIIVHRLDMATSGLLVVARNKEAHKHLQAQFKAKMVRKRYIALLDATVLNRVGLPSEGTISLPLCADELDRPRQMVDRNKGKTAITHYKIVGKTPLHDSYYSEAVKVELRPETGRTHQLRVHCAHSEGLACPILGDTLYGKRADRLYLHAEYLAFTHPTTGKPLSFESKLTT</sequence>
<reference evidence="3 4" key="1">
    <citation type="submission" date="2018-06" db="EMBL/GenBank/DDBJ databases">
        <authorList>
            <consortium name="Pathogen Informatics"/>
            <person name="Doyle S."/>
        </authorList>
    </citation>
    <scope>NUCLEOTIDE SEQUENCE [LARGE SCALE GENOMIC DNA]</scope>
    <source>
        <strain evidence="3 4">NCTC13043</strain>
    </source>
</reference>
<dbReference type="InterPro" id="IPR050188">
    <property type="entry name" value="RluA_PseudoU_synthase"/>
</dbReference>
<dbReference type="InterPro" id="IPR006224">
    <property type="entry name" value="PsdUridine_synth_RluA-like_CS"/>
</dbReference>
<dbReference type="SUPFAM" id="SSF55120">
    <property type="entry name" value="Pseudouridine synthase"/>
    <property type="match status" value="1"/>
</dbReference>
<dbReference type="Gene3D" id="3.30.2350.10">
    <property type="entry name" value="Pseudouridine synthase"/>
    <property type="match status" value="1"/>
</dbReference>
<dbReference type="GO" id="GO:0003723">
    <property type="term" value="F:RNA binding"/>
    <property type="evidence" value="ECO:0007669"/>
    <property type="project" value="InterPro"/>
</dbReference>
<dbReference type="RefSeq" id="WP_115082684.1">
    <property type="nucleotide sequence ID" value="NZ_UGTP01000001.1"/>
</dbReference>
<dbReference type="EMBL" id="UGTP01000001">
    <property type="protein sequence ID" value="SUC11316.1"/>
    <property type="molecule type" value="Genomic_DNA"/>
</dbReference>
<dbReference type="OrthoDB" id="9807829at2"/>
<name>A0A379EY41_9BACT</name>
<dbReference type="InterPro" id="IPR006145">
    <property type="entry name" value="PsdUridine_synth_RsuA/RluA"/>
</dbReference>
<organism evidence="3 4">
    <name type="scientific">Prevotella pallens</name>
    <dbReference type="NCBI Taxonomy" id="60133"/>
    <lineage>
        <taxon>Bacteria</taxon>
        <taxon>Pseudomonadati</taxon>
        <taxon>Bacteroidota</taxon>
        <taxon>Bacteroidia</taxon>
        <taxon>Bacteroidales</taxon>
        <taxon>Prevotellaceae</taxon>
        <taxon>Prevotella</taxon>
    </lineage>
</organism>
<evidence type="ECO:0000256" key="1">
    <source>
        <dbReference type="SAM" id="Coils"/>
    </source>
</evidence>
<dbReference type="Pfam" id="PF00849">
    <property type="entry name" value="PseudoU_synth_2"/>
    <property type="match status" value="1"/>
</dbReference>
<dbReference type="GO" id="GO:0000455">
    <property type="term" value="P:enzyme-directed rRNA pseudouridine synthesis"/>
    <property type="evidence" value="ECO:0007669"/>
    <property type="project" value="TreeGrafter"/>
</dbReference>
<dbReference type="CDD" id="cd02869">
    <property type="entry name" value="PseudoU_synth_RluA_like"/>
    <property type="match status" value="1"/>
</dbReference>
<protein>
    <submittedName>
        <fullName evidence="3">Ribosomal large subunit pseudouridine synthase A</fullName>
        <ecNumber evidence="3">5.4.99.28</ecNumber>
    </submittedName>
</protein>
<dbReference type="GO" id="GO:0160151">
    <property type="term" value="F:tRNA pseudouridine(32) synthase activity"/>
    <property type="evidence" value="ECO:0007669"/>
    <property type="project" value="UniProtKB-EC"/>
</dbReference>
<dbReference type="PROSITE" id="PS01129">
    <property type="entry name" value="PSI_RLU"/>
    <property type="match status" value="1"/>
</dbReference>
<dbReference type="EC" id="5.4.99.28" evidence="3"/>
<dbReference type="GeneID" id="78569907"/>
<evidence type="ECO:0000313" key="3">
    <source>
        <dbReference type="EMBL" id="SUC11316.1"/>
    </source>
</evidence>
<feature type="domain" description="Pseudouridine synthase RsuA/RluA-like" evidence="2">
    <location>
        <begin position="362"/>
        <end position="521"/>
    </location>
</feature>
<dbReference type="AlphaFoldDB" id="A0A379EY41"/>
<dbReference type="Proteomes" id="UP000254235">
    <property type="component" value="Unassembled WGS sequence"/>
</dbReference>
<keyword evidence="1" id="KW-0175">Coiled coil</keyword>
<evidence type="ECO:0000313" key="4">
    <source>
        <dbReference type="Proteomes" id="UP000254235"/>
    </source>
</evidence>
<dbReference type="InterPro" id="IPR020103">
    <property type="entry name" value="PsdUridine_synth_cat_dom_sf"/>
</dbReference>
<feature type="coiled-coil region" evidence="1">
    <location>
        <begin position="99"/>
        <end position="221"/>
    </location>
</feature>